<reference evidence="11" key="1">
    <citation type="submission" date="2023-07" db="EMBL/GenBank/DDBJ databases">
        <title>Genomic Encyclopedia of Type Strains, Phase IV (KMG-IV): sequencing the most valuable type-strain genomes for metagenomic binning, comparative biology and taxonomic classification.</title>
        <authorList>
            <person name="Goeker M."/>
        </authorList>
    </citation>
    <scope>NUCLEOTIDE SEQUENCE</scope>
    <source>
        <strain evidence="11">DSM 19569</strain>
    </source>
</reference>
<dbReference type="EC" id="3.6.1.31" evidence="4"/>
<dbReference type="SUPFAM" id="SSF101386">
    <property type="entry name" value="all-alpha NTP pyrophosphatases"/>
    <property type="match status" value="1"/>
</dbReference>
<evidence type="ECO:0000256" key="3">
    <source>
        <dbReference type="ARBA" id="ARBA00009392"/>
    </source>
</evidence>
<keyword evidence="6" id="KW-0547">Nucleotide-binding</keyword>
<evidence type="ECO:0000313" key="11">
    <source>
        <dbReference type="EMBL" id="MDQ0547589.1"/>
    </source>
</evidence>
<dbReference type="InterPro" id="IPR021130">
    <property type="entry name" value="PRib-ATP_PPHydrolase-like"/>
</dbReference>
<dbReference type="Gene3D" id="1.10.287.1080">
    <property type="entry name" value="MazG-like"/>
    <property type="match status" value="1"/>
</dbReference>
<evidence type="ECO:0000256" key="8">
    <source>
        <dbReference type="ARBA" id="ARBA00022840"/>
    </source>
</evidence>
<dbReference type="PANTHER" id="PTHR42945:SF1">
    <property type="entry name" value="HISTIDINE BIOSYNTHESIS BIFUNCTIONAL PROTEIN HIS7"/>
    <property type="match status" value="1"/>
</dbReference>
<dbReference type="EMBL" id="JAUSWL010000031">
    <property type="protein sequence ID" value="MDQ0547589.1"/>
    <property type="molecule type" value="Genomic_DNA"/>
</dbReference>
<keyword evidence="9" id="KW-0368">Histidine biosynthesis</keyword>
<dbReference type="NCBIfam" id="TIGR03188">
    <property type="entry name" value="histidine_hisI"/>
    <property type="match status" value="1"/>
</dbReference>
<keyword evidence="5" id="KW-0028">Amino-acid biosynthesis</keyword>
<name>A0AAJ1WYG4_9HYPH</name>
<comment type="pathway">
    <text evidence="2">Amino-acid biosynthesis; L-histidine biosynthesis; L-histidine from 5-phospho-alpha-D-ribose 1-diphosphate: step 2/9.</text>
</comment>
<comment type="similarity">
    <text evidence="3">Belongs to the PRA-PH family.</text>
</comment>
<keyword evidence="7" id="KW-0378">Hydrolase</keyword>
<dbReference type="Pfam" id="PF01503">
    <property type="entry name" value="PRA-PH"/>
    <property type="match status" value="1"/>
</dbReference>
<dbReference type="InterPro" id="IPR008179">
    <property type="entry name" value="HisE"/>
</dbReference>
<evidence type="ECO:0000256" key="1">
    <source>
        <dbReference type="ARBA" id="ARBA00001460"/>
    </source>
</evidence>
<proteinExistence type="inferred from homology"/>
<organism evidence="11 12">
    <name type="scientific">Methylobacterium brachiatum</name>
    <dbReference type="NCBI Taxonomy" id="269660"/>
    <lineage>
        <taxon>Bacteria</taxon>
        <taxon>Pseudomonadati</taxon>
        <taxon>Pseudomonadota</taxon>
        <taxon>Alphaproteobacteria</taxon>
        <taxon>Hyphomicrobiales</taxon>
        <taxon>Methylobacteriaceae</taxon>
        <taxon>Methylobacterium</taxon>
    </lineage>
</organism>
<keyword evidence="8" id="KW-0067">ATP-binding</keyword>
<dbReference type="GO" id="GO:0004636">
    <property type="term" value="F:phosphoribosyl-ATP diphosphatase activity"/>
    <property type="evidence" value="ECO:0007669"/>
    <property type="project" value="UniProtKB-EC"/>
</dbReference>
<evidence type="ECO:0000313" key="12">
    <source>
        <dbReference type="Proteomes" id="UP001223420"/>
    </source>
</evidence>
<comment type="catalytic activity">
    <reaction evidence="1">
        <text>1-(5-phospho-beta-D-ribosyl)-ATP + H2O = 1-(5-phospho-beta-D-ribosyl)-5'-AMP + diphosphate + H(+)</text>
        <dbReference type="Rhea" id="RHEA:22828"/>
        <dbReference type="ChEBI" id="CHEBI:15377"/>
        <dbReference type="ChEBI" id="CHEBI:15378"/>
        <dbReference type="ChEBI" id="CHEBI:33019"/>
        <dbReference type="ChEBI" id="CHEBI:59457"/>
        <dbReference type="ChEBI" id="CHEBI:73183"/>
        <dbReference type="EC" id="3.6.1.31"/>
    </reaction>
</comment>
<evidence type="ECO:0000256" key="9">
    <source>
        <dbReference type="ARBA" id="ARBA00023102"/>
    </source>
</evidence>
<accession>A0AAJ1WYG4</accession>
<evidence type="ECO:0000256" key="4">
    <source>
        <dbReference type="ARBA" id="ARBA00012414"/>
    </source>
</evidence>
<dbReference type="GO" id="GO:0005524">
    <property type="term" value="F:ATP binding"/>
    <property type="evidence" value="ECO:0007669"/>
    <property type="project" value="UniProtKB-KW"/>
</dbReference>
<dbReference type="CDD" id="cd11534">
    <property type="entry name" value="NTP-PPase_HisIE_like"/>
    <property type="match status" value="1"/>
</dbReference>
<evidence type="ECO:0000256" key="5">
    <source>
        <dbReference type="ARBA" id="ARBA00022605"/>
    </source>
</evidence>
<evidence type="ECO:0000256" key="10">
    <source>
        <dbReference type="SAM" id="MobiDB-lite"/>
    </source>
</evidence>
<evidence type="ECO:0000256" key="7">
    <source>
        <dbReference type="ARBA" id="ARBA00022801"/>
    </source>
</evidence>
<dbReference type="GO" id="GO:0000105">
    <property type="term" value="P:L-histidine biosynthetic process"/>
    <property type="evidence" value="ECO:0007669"/>
    <property type="project" value="UniProtKB-KW"/>
</dbReference>
<evidence type="ECO:0000256" key="2">
    <source>
        <dbReference type="ARBA" id="ARBA00005204"/>
    </source>
</evidence>
<gene>
    <name evidence="11" type="ORF">QO001_006548</name>
</gene>
<dbReference type="RefSeq" id="WP_127993401.1">
    <property type="nucleotide sequence ID" value="NZ_JAJALK010000034.1"/>
</dbReference>
<comment type="caution">
    <text evidence="11">The sequence shown here is derived from an EMBL/GenBank/DDBJ whole genome shotgun (WGS) entry which is preliminary data.</text>
</comment>
<dbReference type="AlphaFoldDB" id="A0AAJ1WYG4"/>
<protein>
    <recommendedName>
        <fullName evidence="4">phosphoribosyl-ATP diphosphatase</fullName>
        <ecNumber evidence="4">3.6.1.31</ecNumber>
    </recommendedName>
</protein>
<evidence type="ECO:0000256" key="6">
    <source>
        <dbReference type="ARBA" id="ARBA00022741"/>
    </source>
</evidence>
<feature type="region of interest" description="Disordered" evidence="10">
    <location>
        <begin position="1"/>
        <end position="41"/>
    </location>
</feature>
<dbReference type="Proteomes" id="UP001223420">
    <property type="component" value="Unassembled WGS sequence"/>
</dbReference>
<sequence length="161" mass="17191">MVSLVRDPLPPRRGVPSFAAADGDAGPGGRLAPSCPGELEGARATGPDEIARLYAALDLVSPQTNPRTARLLAAGAKRMAQKLIEEAGEVALEASRQHARATVRESADLLYHLVVLWRECGIAPDEIWAEMHRRAERFGIAEKLPKGSSEAGGVRTADDFT</sequence>
<dbReference type="PANTHER" id="PTHR42945">
    <property type="entry name" value="HISTIDINE BIOSYNTHESIS BIFUNCTIONAL PROTEIN"/>
    <property type="match status" value="1"/>
</dbReference>